<dbReference type="OrthoDB" id="1551360at2"/>
<organism evidence="1">
    <name type="scientific">Chlorobium phaeobacteroides (strain BS1)</name>
    <dbReference type="NCBI Taxonomy" id="331678"/>
    <lineage>
        <taxon>Bacteria</taxon>
        <taxon>Pseudomonadati</taxon>
        <taxon>Chlorobiota</taxon>
        <taxon>Chlorobiia</taxon>
        <taxon>Chlorobiales</taxon>
        <taxon>Chlorobiaceae</taxon>
        <taxon>Chlorobium/Pelodictyon group</taxon>
        <taxon>Chlorobium</taxon>
    </lineage>
</organism>
<dbReference type="HOGENOM" id="CLU_201568_0_0_10"/>
<dbReference type="AlphaFoldDB" id="B3EMJ5"/>
<reference evidence="1" key="1">
    <citation type="submission" date="2008-06" db="EMBL/GenBank/DDBJ databases">
        <title>Complete sequence of Chlorobium phaeobacteroides BS1.</title>
        <authorList>
            <consortium name="US DOE Joint Genome Institute"/>
            <person name="Lucas S."/>
            <person name="Copeland A."/>
            <person name="Lapidus A."/>
            <person name="Glavina del Rio T."/>
            <person name="Dalin E."/>
            <person name="Tice H."/>
            <person name="Bruce D."/>
            <person name="Goodwin L."/>
            <person name="Pitluck S."/>
            <person name="Schmutz J."/>
            <person name="Larimer F."/>
            <person name="Land M."/>
            <person name="Hauser L."/>
            <person name="Kyrpides N."/>
            <person name="Ovchinnikova G."/>
            <person name="Li T."/>
            <person name="Liu Z."/>
            <person name="Zhao F."/>
            <person name="Overmann J."/>
            <person name="Bryant D.A."/>
            <person name="Richardson P."/>
        </authorList>
    </citation>
    <scope>NUCLEOTIDE SEQUENCE [LARGE SCALE GENOMIC DNA]</scope>
    <source>
        <strain evidence="1">BS1</strain>
    </source>
</reference>
<protein>
    <submittedName>
        <fullName evidence="1">Uncharacterized protein</fullName>
    </submittedName>
</protein>
<sequence>MKTLCKLKSKEIEKNLRYSIKVVSRPWYVCEKCGRASREKKKLCKPVKIVQSSALRGDRGSTA</sequence>
<dbReference type="STRING" id="331678.Cphamn1_2024"/>
<dbReference type="EMBL" id="CP001101">
    <property type="protein sequence ID" value="ACE04934.1"/>
    <property type="molecule type" value="Genomic_DNA"/>
</dbReference>
<gene>
    <name evidence="1" type="ordered locus">Cphamn1_2024</name>
</gene>
<evidence type="ECO:0000313" key="1">
    <source>
        <dbReference type="EMBL" id="ACE04934.1"/>
    </source>
</evidence>
<proteinExistence type="predicted"/>
<accession>B3EMJ5</accession>
<dbReference type="KEGG" id="cpb:Cphamn1_2024"/>
<name>B3EMJ5_CHLPB</name>